<name>A0AC59ZHS6_RANTA</name>
<evidence type="ECO:0000313" key="1">
    <source>
        <dbReference type="EMBL" id="CAN0411479.1"/>
    </source>
</evidence>
<dbReference type="EMBL" id="OX596113">
    <property type="protein sequence ID" value="CAN0411479.1"/>
    <property type="molecule type" value="Genomic_DNA"/>
</dbReference>
<evidence type="ECO:0000313" key="2">
    <source>
        <dbReference type="Proteomes" id="UP001162501"/>
    </source>
</evidence>
<sequence>MLVRVTVTSILRSRGPTFMLKTKPGHSGNPSSSVVKNLPSVQETWVRSLGWEDPLEKEMATRSSILAWKVLRTEEPGRLQSTGLQRADTTEHTCTQSALPVVAGVMMVFITGSIFSSFWLLKKNQIIYLFIKNNFEGVLAQPEVKGKHHLNSFIFFVGGTYKI</sequence>
<accession>A0AC59ZHS6</accession>
<organism evidence="1 2">
    <name type="scientific">Rangifer tarandus platyrhynchus</name>
    <name type="common">Svalbard reindeer</name>
    <dbReference type="NCBI Taxonomy" id="3082113"/>
    <lineage>
        <taxon>Eukaryota</taxon>
        <taxon>Metazoa</taxon>
        <taxon>Chordata</taxon>
        <taxon>Craniata</taxon>
        <taxon>Vertebrata</taxon>
        <taxon>Euteleostomi</taxon>
        <taxon>Mammalia</taxon>
        <taxon>Eutheria</taxon>
        <taxon>Laurasiatheria</taxon>
        <taxon>Artiodactyla</taxon>
        <taxon>Ruminantia</taxon>
        <taxon>Pecora</taxon>
        <taxon>Cervidae</taxon>
        <taxon>Odocoileinae</taxon>
        <taxon>Rangifer</taxon>
    </lineage>
</organism>
<reference evidence="1" key="1">
    <citation type="submission" date="2023-05" db="EMBL/GenBank/DDBJ databases">
        <authorList>
            <consortium name="ELIXIR-Norway"/>
        </authorList>
    </citation>
    <scope>NUCLEOTIDE SEQUENCE</scope>
</reference>
<gene>
    <name evidence="1" type="ORF">MRATA1EN22A_LOCUS17988</name>
</gene>
<reference evidence="1" key="2">
    <citation type="submission" date="2025-03" db="EMBL/GenBank/DDBJ databases">
        <authorList>
            <consortium name="ELIXIR-Norway"/>
            <consortium name="Elixir Norway"/>
        </authorList>
    </citation>
    <scope>NUCLEOTIDE SEQUENCE</scope>
</reference>
<proteinExistence type="predicted"/>
<dbReference type="Proteomes" id="UP001162501">
    <property type="component" value="Chromosome 29"/>
</dbReference>
<protein>
    <submittedName>
        <fullName evidence="1">Uncharacterized protein</fullName>
    </submittedName>
</protein>